<dbReference type="PROSITE" id="PS01148">
    <property type="entry name" value="UPF0033"/>
    <property type="match status" value="1"/>
</dbReference>
<dbReference type="Proteomes" id="UP000190852">
    <property type="component" value="Unassembled WGS sequence"/>
</dbReference>
<sequence>MKQIDTRGQLCPAPLILAKKGIEEATAGEMIEILTDNDTALCNLRNYLAELKLTPQLRSEGAVHTLTLVKPGRLPDTSGAERFCTTPGKDYIVVIKSDVMGQGDSQLGQILLRAFVNSLKEAALLPKAILLYNSGIKIALTGTDTAASLQELEEKGVAIIACGTCVDYYEVKNQLAVGMISNMFTLTRYMSEAGHIVYP</sequence>
<protein>
    <submittedName>
        <fullName evidence="2">Selenium metabolism protein YedF</fullName>
    </submittedName>
</protein>
<dbReference type="SUPFAM" id="SSF64307">
    <property type="entry name" value="SirA-like"/>
    <property type="match status" value="1"/>
</dbReference>
<gene>
    <name evidence="2" type="ORF">SAMN05660349_02041</name>
</gene>
<dbReference type="SUPFAM" id="SSF75169">
    <property type="entry name" value="DsrEFH-like"/>
    <property type="match status" value="1"/>
</dbReference>
<name>A0A1T5CQM0_9BACT</name>
<evidence type="ECO:0000313" key="3">
    <source>
        <dbReference type="Proteomes" id="UP000190852"/>
    </source>
</evidence>
<accession>A0A1T5CQM0</accession>
<evidence type="ECO:0000259" key="1">
    <source>
        <dbReference type="PROSITE" id="PS01148"/>
    </source>
</evidence>
<dbReference type="AlphaFoldDB" id="A0A1T5CQM0"/>
<dbReference type="EMBL" id="FUYQ01000013">
    <property type="protein sequence ID" value="SKB61724.1"/>
    <property type="molecule type" value="Genomic_DNA"/>
</dbReference>
<dbReference type="InterPro" id="IPR001455">
    <property type="entry name" value="TusA-like"/>
</dbReference>
<proteinExistence type="predicted"/>
<dbReference type="NCBIfam" id="TIGR03527">
    <property type="entry name" value="selenium_YedF"/>
    <property type="match status" value="1"/>
</dbReference>
<evidence type="ECO:0000313" key="2">
    <source>
        <dbReference type="EMBL" id="SKB61724.1"/>
    </source>
</evidence>
<dbReference type="InterPro" id="IPR019870">
    <property type="entry name" value="Se_metab_YedF"/>
</dbReference>
<dbReference type="Pfam" id="PF02635">
    <property type="entry name" value="DsrE"/>
    <property type="match status" value="1"/>
</dbReference>
<organism evidence="2 3">
    <name type="scientific">Parabacteroides chartae</name>
    <dbReference type="NCBI Taxonomy" id="1037355"/>
    <lineage>
        <taxon>Bacteria</taxon>
        <taxon>Pseudomonadati</taxon>
        <taxon>Bacteroidota</taxon>
        <taxon>Bacteroidia</taxon>
        <taxon>Bacteroidales</taxon>
        <taxon>Tannerellaceae</taxon>
        <taxon>Parabacteroides</taxon>
    </lineage>
</organism>
<keyword evidence="3" id="KW-1185">Reference proteome</keyword>
<dbReference type="InterPro" id="IPR036868">
    <property type="entry name" value="TusA-like_sf"/>
</dbReference>
<dbReference type="Gene3D" id="3.30.110.40">
    <property type="entry name" value="TusA-like domain"/>
    <property type="match status" value="1"/>
</dbReference>
<dbReference type="InterPro" id="IPR003787">
    <property type="entry name" value="Sulphur_relay_DsrE/F-like"/>
</dbReference>
<dbReference type="InterPro" id="IPR027396">
    <property type="entry name" value="DsrEFH-like"/>
</dbReference>
<reference evidence="3" key="1">
    <citation type="submission" date="2017-02" db="EMBL/GenBank/DDBJ databases">
        <authorList>
            <person name="Varghese N."/>
            <person name="Submissions S."/>
        </authorList>
    </citation>
    <scope>NUCLEOTIDE SEQUENCE [LARGE SCALE GENOMIC DNA]</scope>
    <source>
        <strain evidence="3">DSM 24967</strain>
    </source>
</reference>
<feature type="domain" description="UPF0033" evidence="1">
    <location>
        <begin position="4"/>
        <end position="28"/>
    </location>
</feature>
<dbReference type="CDD" id="cd00291">
    <property type="entry name" value="SirA_YedF_YeeD"/>
    <property type="match status" value="1"/>
</dbReference>
<dbReference type="Pfam" id="PF01206">
    <property type="entry name" value="TusA"/>
    <property type="match status" value="1"/>
</dbReference>
<dbReference type="RefSeq" id="WP_079683540.1">
    <property type="nucleotide sequence ID" value="NZ_FUYQ01000013.1"/>
</dbReference>